<protein>
    <recommendedName>
        <fullName evidence="1">Arb2 domain-containing protein</fullName>
    </recommendedName>
</protein>
<name>A0A175VXT9_9PEZI</name>
<evidence type="ECO:0000313" key="3">
    <source>
        <dbReference type="Proteomes" id="UP000078237"/>
    </source>
</evidence>
<dbReference type="VEuPathDB" id="FungiDB:MMYC01_207296"/>
<accession>A0A175VXT9</accession>
<dbReference type="OrthoDB" id="421951at2759"/>
<keyword evidence="3" id="KW-1185">Reference proteome</keyword>
<evidence type="ECO:0000259" key="1">
    <source>
        <dbReference type="Pfam" id="PF22749"/>
    </source>
</evidence>
<dbReference type="AlphaFoldDB" id="A0A175VXT9"/>
<organism evidence="2 3">
    <name type="scientific">Madurella mycetomatis</name>
    <dbReference type="NCBI Taxonomy" id="100816"/>
    <lineage>
        <taxon>Eukaryota</taxon>
        <taxon>Fungi</taxon>
        <taxon>Dikarya</taxon>
        <taxon>Ascomycota</taxon>
        <taxon>Pezizomycotina</taxon>
        <taxon>Sordariomycetes</taxon>
        <taxon>Sordariomycetidae</taxon>
        <taxon>Sordariales</taxon>
        <taxon>Sordariales incertae sedis</taxon>
        <taxon>Madurella</taxon>
    </lineage>
</organism>
<proteinExistence type="predicted"/>
<comment type="caution">
    <text evidence="2">The sequence shown here is derived from an EMBL/GenBank/DDBJ whole genome shotgun (WGS) entry which is preliminary data.</text>
</comment>
<feature type="domain" description="Arb2" evidence="1">
    <location>
        <begin position="7"/>
        <end position="39"/>
    </location>
</feature>
<dbReference type="Pfam" id="PF22749">
    <property type="entry name" value="Arb2"/>
    <property type="match status" value="1"/>
</dbReference>
<dbReference type="Proteomes" id="UP000078237">
    <property type="component" value="Unassembled WGS sequence"/>
</dbReference>
<gene>
    <name evidence="2" type="ORF">MMYC01_207296</name>
</gene>
<reference evidence="2 3" key="1">
    <citation type="journal article" date="2016" name="Genome Announc.">
        <title>Genome Sequence of Madurella mycetomatis mm55, Isolated from a Human Mycetoma Case in Sudan.</title>
        <authorList>
            <person name="Smit S."/>
            <person name="Derks M.F."/>
            <person name="Bervoets S."/>
            <person name="Fahal A."/>
            <person name="van Leeuwen W."/>
            <person name="van Belkum A."/>
            <person name="van de Sande W.W."/>
        </authorList>
    </citation>
    <scope>NUCLEOTIDE SEQUENCE [LARGE SCALE GENOMIC DNA]</scope>
    <source>
        <strain evidence="3">mm55</strain>
    </source>
</reference>
<evidence type="ECO:0000313" key="2">
    <source>
        <dbReference type="EMBL" id="KXX76388.1"/>
    </source>
</evidence>
<sequence length="120" mass="13943">MFRRRCYFVNDIDEIRSIEDPDSYFKYFLTKNERWNGRQCYSRPSIFTSFGCPVYSAGGAIMTEKLLIETQSSVLGWIQQVTFEGEAYKNEEFEIIGEENGHCAEPEEVECGVLKANPTW</sequence>
<dbReference type="EMBL" id="LCTW02000213">
    <property type="protein sequence ID" value="KXX76388.1"/>
    <property type="molecule type" value="Genomic_DNA"/>
</dbReference>
<dbReference type="InterPro" id="IPR053858">
    <property type="entry name" value="Arb2_dom"/>
</dbReference>